<comment type="similarity">
    <text evidence="2">Belongs to the YkuD family.</text>
</comment>
<evidence type="ECO:0000256" key="4">
    <source>
        <dbReference type="ARBA" id="ARBA00022960"/>
    </source>
</evidence>
<dbReference type="GO" id="GO:0004180">
    <property type="term" value="F:carboxypeptidase activity"/>
    <property type="evidence" value="ECO:0007669"/>
    <property type="project" value="UniProtKB-ARBA"/>
</dbReference>
<dbReference type="Proteomes" id="UP000247454">
    <property type="component" value="Unassembled WGS sequence"/>
</dbReference>
<dbReference type="InterPro" id="IPR005490">
    <property type="entry name" value="LD_TPept_cat_dom"/>
</dbReference>
<feature type="region of interest" description="Disordered" evidence="8">
    <location>
        <begin position="370"/>
        <end position="399"/>
    </location>
</feature>
<dbReference type="GO" id="GO:0071555">
    <property type="term" value="P:cell wall organization"/>
    <property type="evidence" value="ECO:0007669"/>
    <property type="project" value="UniProtKB-UniRule"/>
</dbReference>
<dbReference type="Pfam" id="PF03734">
    <property type="entry name" value="YkuD"/>
    <property type="match status" value="1"/>
</dbReference>
<evidence type="ECO:0000313" key="11">
    <source>
        <dbReference type="Proteomes" id="UP000247454"/>
    </source>
</evidence>
<feature type="compositionally biased region" description="Low complexity" evidence="8">
    <location>
        <begin position="370"/>
        <end position="391"/>
    </location>
</feature>
<protein>
    <submittedName>
        <fullName evidence="10">Murein L,D-transpeptidase YafK</fullName>
    </submittedName>
</protein>
<proteinExistence type="inferred from homology"/>
<evidence type="ECO:0000256" key="8">
    <source>
        <dbReference type="SAM" id="MobiDB-lite"/>
    </source>
</evidence>
<evidence type="ECO:0000256" key="2">
    <source>
        <dbReference type="ARBA" id="ARBA00005992"/>
    </source>
</evidence>
<evidence type="ECO:0000256" key="6">
    <source>
        <dbReference type="ARBA" id="ARBA00023316"/>
    </source>
</evidence>
<sequence length="442" mass="47644">MRGERDMKFKSVLFASEGILALFMASALLAGCQGKSLEDISPKAEKQLPQKIVMKMKAKGMTTTSPILIRIFKEEGQLEVWKRKDNGRYDIITSYDICKWSGKLGPKYIEGDRQAPEGFYTVRPAQMNPKSSYYLAFNIGFPNAYDRVNGRTGQHLMVHGACSSSGCYSMSDEQVAEIYAFARDAFRGGQAGFQIQAFPFRMTAANMARYRNDLNYPFWKMLKEGHDHFEVNKVPPKVDVCEKRYEFNNTAIGPEGIEPDAACPPVGQPDAARVSYMSYQKTFETAFSAAESSSSKKSPAPTIAGLEEAKLVSAWSAARARGVKVSREPPSLSPASAEKPNAPGIAAPTMLAKTAPAAQAPTIATVASTPQVPAAPQPSAIPATQTAAATPVPQPNPASRTVTITSLEGLPTGTTATVSASGAVQSAEAAPEKKSWWKVLGR</sequence>
<dbReference type="UniPathway" id="UPA00219"/>
<dbReference type="PROSITE" id="PS51257">
    <property type="entry name" value="PROKAR_LIPOPROTEIN"/>
    <property type="match status" value="1"/>
</dbReference>
<dbReference type="CDD" id="cd16913">
    <property type="entry name" value="YkuD_like"/>
    <property type="match status" value="1"/>
</dbReference>
<keyword evidence="11" id="KW-1185">Reference proteome</keyword>
<dbReference type="PROSITE" id="PS52029">
    <property type="entry name" value="LD_TPASE"/>
    <property type="match status" value="1"/>
</dbReference>
<name>A0A318T8L3_9HYPH</name>
<keyword evidence="6 7" id="KW-0961">Cell wall biogenesis/degradation</keyword>
<gene>
    <name evidence="10" type="ORF">C7477_105145</name>
</gene>
<keyword evidence="4 7" id="KW-0133">Cell shape</keyword>
<evidence type="ECO:0000256" key="3">
    <source>
        <dbReference type="ARBA" id="ARBA00022679"/>
    </source>
</evidence>
<feature type="active site" description="Proton donor/acceptor" evidence="7">
    <location>
        <position position="159"/>
    </location>
</feature>
<dbReference type="EMBL" id="QJTF01000005">
    <property type="protein sequence ID" value="PYE89043.1"/>
    <property type="molecule type" value="Genomic_DNA"/>
</dbReference>
<dbReference type="GO" id="GO:0009252">
    <property type="term" value="P:peptidoglycan biosynthetic process"/>
    <property type="evidence" value="ECO:0007669"/>
    <property type="project" value="UniProtKB-UniPathway"/>
</dbReference>
<comment type="caution">
    <text evidence="10">The sequence shown here is derived from an EMBL/GenBank/DDBJ whole genome shotgun (WGS) entry which is preliminary data.</text>
</comment>
<evidence type="ECO:0000313" key="10">
    <source>
        <dbReference type="EMBL" id="PYE89043.1"/>
    </source>
</evidence>
<organism evidence="10 11">
    <name type="scientific">Phyllobacterium leguminum</name>
    <dbReference type="NCBI Taxonomy" id="314237"/>
    <lineage>
        <taxon>Bacteria</taxon>
        <taxon>Pseudomonadati</taxon>
        <taxon>Pseudomonadota</taxon>
        <taxon>Alphaproteobacteria</taxon>
        <taxon>Hyphomicrobiales</taxon>
        <taxon>Phyllobacteriaceae</taxon>
        <taxon>Phyllobacterium</taxon>
    </lineage>
</organism>
<dbReference type="AlphaFoldDB" id="A0A318T8L3"/>
<evidence type="ECO:0000259" key="9">
    <source>
        <dbReference type="PROSITE" id="PS52029"/>
    </source>
</evidence>
<dbReference type="PANTHER" id="PTHR36699:SF1">
    <property type="entry name" value="L,D-TRANSPEPTIDASE YAFK-RELATED"/>
    <property type="match status" value="1"/>
</dbReference>
<feature type="active site" description="Nucleophile" evidence="7">
    <location>
        <position position="167"/>
    </location>
</feature>
<dbReference type="GO" id="GO:0016740">
    <property type="term" value="F:transferase activity"/>
    <property type="evidence" value="ECO:0007669"/>
    <property type="project" value="UniProtKB-KW"/>
</dbReference>
<keyword evidence="3" id="KW-0808">Transferase</keyword>
<evidence type="ECO:0000256" key="5">
    <source>
        <dbReference type="ARBA" id="ARBA00022984"/>
    </source>
</evidence>
<dbReference type="InterPro" id="IPR038063">
    <property type="entry name" value="Transpep_catalytic_dom"/>
</dbReference>
<feature type="domain" description="L,D-TPase catalytic" evidence="9">
    <location>
        <begin position="67"/>
        <end position="198"/>
    </location>
</feature>
<accession>A0A318T8L3</accession>
<comment type="pathway">
    <text evidence="1 7">Cell wall biogenesis; peptidoglycan biosynthesis.</text>
</comment>
<reference evidence="10 11" key="1">
    <citation type="submission" date="2018-06" db="EMBL/GenBank/DDBJ databases">
        <title>Genomic Encyclopedia of Type Strains, Phase III (KMG-III): the genomes of soil and plant-associated and newly described type strains.</title>
        <authorList>
            <person name="Whitman W."/>
        </authorList>
    </citation>
    <scope>NUCLEOTIDE SEQUENCE [LARGE SCALE GENOMIC DNA]</scope>
    <source>
        <strain evidence="10 11">ORS 1419</strain>
    </source>
</reference>
<evidence type="ECO:0000256" key="7">
    <source>
        <dbReference type="PROSITE-ProRule" id="PRU01373"/>
    </source>
</evidence>
<evidence type="ECO:0000256" key="1">
    <source>
        <dbReference type="ARBA" id="ARBA00004752"/>
    </source>
</evidence>
<dbReference type="SUPFAM" id="SSF141523">
    <property type="entry name" value="L,D-transpeptidase catalytic domain-like"/>
    <property type="match status" value="1"/>
</dbReference>
<dbReference type="GO" id="GO:0008360">
    <property type="term" value="P:regulation of cell shape"/>
    <property type="evidence" value="ECO:0007669"/>
    <property type="project" value="UniProtKB-UniRule"/>
</dbReference>
<dbReference type="PANTHER" id="PTHR36699">
    <property type="entry name" value="LD-TRANSPEPTIDASE"/>
    <property type="match status" value="1"/>
</dbReference>
<keyword evidence="5 7" id="KW-0573">Peptidoglycan synthesis</keyword>